<evidence type="ECO:0000313" key="1">
    <source>
        <dbReference type="EMBL" id="KZT53453.1"/>
    </source>
</evidence>
<reference evidence="1 2" key="1">
    <citation type="journal article" date="2016" name="Mol. Biol. Evol.">
        <title>Comparative Genomics of Early-Diverging Mushroom-Forming Fungi Provides Insights into the Origins of Lignocellulose Decay Capabilities.</title>
        <authorList>
            <person name="Nagy L.G."/>
            <person name="Riley R."/>
            <person name="Tritt A."/>
            <person name="Adam C."/>
            <person name="Daum C."/>
            <person name="Floudas D."/>
            <person name="Sun H."/>
            <person name="Yadav J.S."/>
            <person name="Pangilinan J."/>
            <person name="Larsson K.H."/>
            <person name="Matsuura K."/>
            <person name="Barry K."/>
            <person name="Labutti K."/>
            <person name="Kuo R."/>
            <person name="Ohm R.A."/>
            <person name="Bhattacharya S.S."/>
            <person name="Shirouzu T."/>
            <person name="Yoshinaga Y."/>
            <person name="Martin F.M."/>
            <person name="Grigoriev I.V."/>
            <person name="Hibbett D.S."/>
        </authorList>
    </citation>
    <scope>NUCLEOTIDE SEQUENCE [LARGE SCALE GENOMIC DNA]</scope>
    <source>
        <strain evidence="1 2">HHB12733</strain>
    </source>
</reference>
<dbReference type="InParanoid" id="A0A165DSI2"/>
<evidence type="ECO:0000313" key="2">
    <source>
        <dbReference type="Proteomes" id="UP000076842"/>
    </source>
</evidence>
<dbReference type="Proteomes" id="UP000076842">
    <property type="component" value="Unassembled WGS sequence"/>
</dbReference>
<dbReference type="AlphaFoldDB" id="A0A165DSI2"/>
<sequence length="297" mass="34213">MANRALTLGFEVKCIVGFDPRTHRPPSPTYVKEGIAQVIRSTKLGDAKVRVNDTDSAPQSRSWFVAGDESIETGNYEVGVEIISPPFIDIPGEENLRSGWRTNMREVLKTVHQHFALRTDSSAGLHVHLGVGLEQNDCWSIQDLRKLALIFTLMEPELNLYHPRERWDMNLEHVRTYIRPLSSSRLLEGLSHNQIAHAIRNSQDWEELTELLNADWEEEQTYRRQYAISFCSMGKYGTIEFRQHKCTTSPEEMIWWAERLLKIARVALSLEWNDLQVLCSGNAVMLFDLFTQKENVV</sequence>
<evidence type="ECO:0008006" key="3">
    <source>
        <dbReference type="Google" id="ProtNLM"/>
    </source>
</evidence>
<accession>A0A165DSI2</accession>
<proteinExistence type="predicted"/>
<gene>
    <name evidence="1" type="ORF">CALCODRAFT_557533</name>
</gene>
<keyword evidence="2" id="KW-1185">Reference proteome</keyword>
<name>A0A165DSI2_9BASI</name>
<dbReference type="PANTHER" id="PTHR36847:SF1">
    <property type="entry name" value="AMIDOLIGASE ENZYME"/>
    <property type="match status" value="1"/>
</dbReference>
<organism evidence="1 2">
    <name type="scientific">Calocera cornea HHB12733</name>
    <dbReference type="NCBI Taxonomy" id="1353952"/>
    <lineage>
        <taxon>Eukaryota</taxon>
        <taxon>Fungi</taxon>
        <taxon>Dikarya</taxon>
        <taxon>Basidiomycota</taxon>
        <taxon>Agaricomycotina</taxon>
        <taxon>Dacrymycetes</taxon>
        <taxon>Dacrymycetales</taxon>
        <taxon>Dacrymycetaceae</taxon>
        <taxon>Calocera</taxon>
    </lineage>
</organism>
<dbReference type="Pfam" id="PF12224">
    <property type="entry name" value="Amidoligase_2"/>
    <property type="match status" value="1"/>
</dbReference>
<protein>
    <recommendedName>
        <fullName evidence="3">Amidoligase enzyme</fullName>
    </recommendedName>
</protein>
<dbReference type="PANTHER" id="PTHR36847">
    <property type="entry name" value="AMIDOLIGASE ENZYME"/>
    <property type="match status" value="1"/>
</dbReference>
<dbReference type="OrthoDB" id="412402at2759"/>
<dbReference type="InterPro" id="IPR022025">
    <property type="entry name" value="Amidoligase_2"/>
</dbReference>
<dbReference type="EMBL" id="KV424037">
    <property type="protein sequence ID" value="KZT53453.1"/>
    <property type="molecule type" value="Genomic_DNA"/>
</dbReference>
<dbReference type="STRING" id="1353952.A0A165DSI2"/>